<reference evidence="3 4" key="1">
    <citation type="submission" date="2020-08" db="EMBL/GenBank/DDBJ databases">
        <title>Genomic Encyclopedia of Type Strains, Phase IV (KMG-IV): sequencing the most valuable type-strain genomes for metagenomic binning, comparative biology and taxonomic classification.</title>
        <authorList>
            <person name="Goeker M."/>
        </authorList>
    </citation>
    <scope>NUCLEOTIDE SEQUENCE [LARGE SCALE GENOMIC DNA]</scope>
    <source>
        <strain evidence="3 4">DSM 11805</strain>
    </source>
</reference>
<evidence type="ECO:0000256" key="1">
    <source>
        <dbReference type="SAM" id="Phobius"/>
    </source>
</evidence>
<sequence>MVNIVWALMAIIGILYAMVNGTMDQVNEAIFDSAADTITLVISLCSVLIFWLGMMRIAEKAGLLNGLSKLFRPIVKKLFPEIPDNHPAMGYILANFSANLFGLGNAATPMGIKAMHELKKLEGTDKASNSMITFLIINTSSITLIPTTVIAIRMQYGSANPTEIVGSTILASICTTIAAIMIDRYLRSKRKVKHRNG</sequence>
<dbReference type="Pfam" id="PF07670">
    <property type="entry name" value="Gate"/>
    <property type="match status" value="1"/>
</dbReference>
<dbReference type="InterPro" id="IPR011642">
    <property type="entry name" value="Gate_dom"/>
</dbReference>
<comment type="caution">
    <text evidence="3">The sequence shown here is derived from an EMBL/GenBank/DDBJ whole genome shotgun (WGS) entry which is preliminary data.</text>
</comment>
<feature type="transmembrane region" description="Helical" evidence="1">
    <location>
        <begin position="35"/>
        <end position="54"/>
    </location>
</feature>
<keyword evidence="1" id="KW-0472">Membrane</keyword>
<dbReference type="RefSeq" id="WP_184244146.1">
    <property type="nucleotide sequence ID" value="NZ_BAAACU010000022.1"/>
</dbReference>
<feature type="transmembrane region" description="Helical" evidence="1">
    <location>
        <begin position="6"/>
        <end position="23"/>
    </location>
</feature>
<protein>
    <submittedName>
        <fullName evidence="3">Spore maturation protein A</fullName>
    </submittedName>
</protein>
<keyword evidence="1" id="KW-1133">Transmembrane helix</keyword>
<organism evidence="3 4">
    <name type="scientific">Gracilibacillus halotolerans</name>
    <dbReference type="NCBI Taxonomy" id="74386"/>
    <lineage>
        <taxon>Bacteria</taxon>
        <taxon>Bacillati</taxon>
        <taxon>Bacillota</taxon>
        <taxon>Bacilli</taxon>
        <taxon>Bacillales</taxon>
        <taxon>Bacillaceae</taxon>
        <taxon>Gracilibacillus</taxon>
    </lineage>
</organism>
<dbReference type="AlphaFoldDB" id="A0A841RCL5"/>
<keyword evidence="4" id="KW-1185">Reference proteome</keyword>
<proteinExistence type="predicted"/>
<evidence type="ECO:0000259" key="2">
    <source>
        <dbReference type="Pfam" id="PF07670"/>
    </source>
</evidence>
<keyword evidence="1" id="KW-0812">Transmembrane</keyword>
<feature type="domain" description="Nucleoside transporter/FeoB GTPase Gate" evidence="2">
    <location>
        <begin position="42"/>
        <end position="151"/>
    </location>
</feature>
<feature type="transmembrane region" description="Helical" evidence="1">
    <location>
        <begin position="164"/>
        <end position="186"/>
    </location>
</feature>
<dbReference type="Proteomes" id="UP000572212">
    <property type="component" value="Unassembled WGS sequence"/>
</dbReference>
<evidence type="ECO:0000313" key="4">
    <source>
        <dbReference type="Proteomes" id="UP000572212"/>
    </source>
</evidence>
<dbReference type="EMBL" id="JACHON010000001">
    <property type="protein sequence ID" value="MBB6511690.1"/>
    <property type="molecule type" value="Genomic_DNA"/>
</dbReference>
<evidence type="ECO:0000313" key="3">
    <source>
        <dbReference type="EMBL" id="MBB6511690.1"/>
    </source>
</evidence>
<accession>A0A841RCL5</accession>
<gene>
    <name evidence="3" type="ORF">GGQ92_000457</name>
</gene>
<feature type="transmembrane region" description="Helical" evidence="1">
    <location>
        <begin position="132"/>
        <end position="152"/>
    </location>
</feature>
<name>A0A841RCL5_9BACI</name>